<dbReference type="InterPro" id="IPR011009">
    <property type="entry name" value="Kinase-like_dom_sf"/>
</dbReference>
<proteinExistence type="predicted"/>
<dbReference type="Gene3D" id="1.10.510.10">
    <property type="entry name" value="Transferase(Phosphotransferase) domain 1"/>
    <property type="match status" value="2"/>
</dbReference>
<comment type="caution">
    <text evidence="1">The sequence shown here is derived from an EMBL/GenBank/DDBJ whole genome shotgun (WGS) entry which is preliminary data.</text>
</comment>
<evidence type="ECO:0000313" key="2">
    <source>
        <dbReference type="Proteomes" id="UP000266723"/>
    </source>
</evidence>
<dbReference type="Gene3D" id="3.30.200.20">
    <property type="entry name" value="Phosphorylase Kinase, domain 1"/>
    <property type="match status" value="1"/>
</dbReference>
<organism evidence="1 2">
    <name type="scientific">Brassica cretica</name>
    <name type="common">Mustard</name>
    <dbReference type="NCBI Taxonomy" id="69181"/>
    <lineage>
        <taxon>Eukaryota</taxon>
        <taxon>Viridiplantae</taxon>
        <taxon>Streptophyta</taxon>
        <taxon>Embryophyta</taxon>
        <taxon>Tracheophyta</taxon>
        <taxon>Spermatophyta</taxon>
        <taxon>Magnoliopsida</taxon>
        <taxon>eudicotyledons</taxon>
        <taxon>Gunneridae</taxon>
        <taxon>Pentapetalae</taxon>
        <taxon>rosids</taxon>
        <taxon>malvids</taxon>
        <taxon>Brassicales</taxon>
        <taxon>Brassicaceae</taxon>
        <taxon>Brassiceae</taxon>
        <taxon>Brassica</taxon>
    </lineage>
</organism>
<protein>
    <recommendedName>
        <fullName evidence="3">Protein kinase domain-containing protein</fullName>
    </recommendedName>
</protein>
<dbReference type="EMBL" id="QGKV02000759">
    <property type="protein sequence ID" value="KAF3566087.1"/>
    <property type="molecule type" value="Genomic_DNA"/>
</dbReference>
<evidence type="ECO:0000313" key="1">
    <source>
        <dbReference type="EMBL" id="KAF3566087.1"/>
    </source>
</evidence>
<dbReference type="Proteomes" id="UP000266723">
    <property type="component" value="Unassembled WGS sequence"/>
</dbReference>
<keyword evidence="2" id="KW-1185">Reference proteome</keyword>
<name>A0ABQ7D3B6_BRACR</name>
<gene>
    <name evidence="1" type="ORF">DY000_02019194</name>
</gene>
<accession>A0ABQ7D3B6</accession>
<dbReference type="SUPFAM" id="SSF56112">
    <property type="entry name" value="Protein kinase-like (PK-like)"/>
    <property type="match status" value="1"/>
</dbReference>
<reference evidence="1 2" key="1">
    <citation type="journal article" date="2020" name="BMC Genomics">
        <title>Intraspecific diversification of the crop wild relative Brassica cretica Lam. using demographic model selection.</title>
        <authorList>
            <person name="Kioukis A."/>
            <person name="Michalopoulou V.A."/>
            <person name="Briers L."/>
            <person name="Pirintsos S."/>
            <person name="Studholme D.J."/>
            <person name="Pavlidis P."/>
            <person name="Sarris P.F."/>
        </authorList>
    </citation>
    <scope>NUCLEOTIDE SEQUENCE [LARGE SCALE GENOMIC DNA]</scope>
    <source>
        <strain evidence="2">cv. PFS-1207/04</strain>
    </source>
</reference>
<dbReference type="InterPro" id="IPR050823">
    <property type="entry name" value="Plant_Ser_Thr_Prot_Kinase"/>
</dbReference>
<dbReference type="PANTHER" id="PTHR45621">
    <property type="entry name" value="OS01G0588500 PROTEIN-RELATED"/>
    <property type="match status" value="1"/>
</dbReference>
<sequence>MGNVLKPQDPLSFAYEPLLSPPVDAENASLRVFSCVKELKKATKNFEKERVVDGEDGSVRTLYKASIDDTSSRTKTRISVSVMECVQASLEAIEAWKEEVKSLGEHSHPNIVKFLGYCCEDNQITIENEVLSWATRVKIANGIAQGVAFLHLINNSSLYFELRMHNIMLDETVCITYVGGFRMDTDVFAFGVILLELFTCSKEGDLLAHSIALRNGAKKLKKNKSLDVGGTRPFSFTKIIDPRLEGDYPVTAAVRMGTLIQKCTEDRPTRPSMQQVLDVLNHIAEIH</sequence>
<evidence type="ECO:0008006" key="3">
    <source>
        <dbReference type="Google" id="ProtNLM"/>
    </source>
</evidence>